<keyword evidence="3" id="KW-0813">Transport</keyword>
<proteinExistence type="inferred from homology"/>
<feature type="transmembrane region" description="Helical" evidence="9">
    <location>
        <begin position="389"/>
        <end position="406"/>
    </location>
</feature>
<comment type="subcellular location">
    <subcellularLocation>
        <location evidence="1">Cell membrane</location>
        <topology evidence="1">Multi-pass membrane protein</topology>
    </subcellularLocation>
</comment>
<keyword evidence="5 9" id="KW-0812">Transmembrane</keyword>
<dbReference type="AlphaFoldDB" id="A0A3R6WGE2"/>
<sequence>MSQSPNSASADLRQRGGGSQSPDGGQTAQAGSSLLPTTLLDAISDQSTLRSRLSGSTALLSKLPSKLHVGDSIPYSSLSLNVSVDDLHTPTQSSSSTTGGFSTPSSSHMSMSLPELMSTITRPMERLAFEVKGALLATGLAATCYLLNWFKVVLVPFFLAIFLMYLVDPLVEMIDVSPRYFLCICTSRGRHSRRRSRGCSRAFASLCAVSVVCTFFGLLGYITVLSVHALDVGAYQKGYNALVASIENISKQVGLPMNITVTLHENVDKVATLVLTEMMDLFSTLFVTMIYLTYFLSTRVRASDAGGVWAKIDHDIQRFVTLKCYLSLLVALLVTIAYVSLNVGLAILWGILTFIMNWIPNVGAMIASLAPLCIILISPDEIMTPMDKFLALVLPGVFHLFVGNFVEPKILGQKLEMSPVVVIISLSAWGLLWSIVGMMLSVPLTASFKIMLSHLKMWPELVALLDGTYFIRNHHHDKKKRRDEDADRVDDLHGGDHEQTYQAKDLRTDIQVSDDSDHHLIA</sequence>
<evidence type="ECO:0000256" key="6">
    <source>
        <dbReference type="ARBA" id="ARBA00022989"/>
    </source>
</evidence>
<dbReference type="PANTHER" id="PTHR21716:SF53">
    <property type="entry name" value="PERMEASE PERM-RELATED"/>
    <property type="match status" value="1"/>
</dbReference>
<evidence type="ECO:0000256" key="3">
    <source>
        <dbReference type="ARBA" id="ARBA00022448"/>
    </source>
</evidence>
<dbReference type="InterPro" id="IPR002549">
    <property type="entry name" value="AI-2E-like"/>
</dbReference>
<keyword evidence="6 9" id="KW-1133">Transmembrane helix</keyword>
<evidence type="ECO:0000256" key="5">
    <source>
        <dbReference type="ARBA" id="ARBA00022692"/>
    </source>
</evidence>
<reference evidence="10 11" key="1">
    <citation type="submission" date="2018-08" db="EMBL/GenBank/DDBJ databases">
        <title>Aphanomyces genome sequencing and annotation.</title>
        <authorList>
            <person name="Minardi D."/>
            <person name="Oidtmann B."/>
            <person name="Van Der Giezen M."/>
            <person name="Studholme D.J."/>
        </authorList>
    </citation>
    <scope>NUCLEOTIDE SEQUENCE [LARGE SCALE GENOMIC DNA]</scope>
    <source>
        <strain evidence="10 11">Sv</strain>
    </source>
</reference>
<evidence type="ECO:0000313" key="10">
    <source>
        <dbReference type="EMBL" id="RHY89091.1"/>
    </source>
</evidence>
<accession>A0A3R6WGE2</accession>
<evidence type="ECO:0000256" key="9">
    <source>
        <dbReference type="SAM" id="Phobius"/>
    </source>
</evidence>
<evidence type="ECO:0000256" key="2">
    <source>
        <dbReference type="ARBA" id="ARBA00009773"/>
    </source>
</evidence>
<comment type="similarity">
    <text evidence="2">Belongs to the autoinducer-2 exporter (AI-2E) (TC 2.A.86) family.</text>
</comment>
<organism evidence="10 11">
    <name type="scientific">Aphanomyces astaci</name>
    <name type="common">Crayfish plague agent</name>
    <dbReference type="NCBI Taxonomy" id="112090"/>
    <lineage>
        <taxon>Eukaryota</taxon>
        <taxon>Sar</taxon>
        <taxon>Stramenopiles</taxon>
        <taxon>Oomycota</taxon>
        <taxon>Saprolegniomycetes</taxon>
        <taxon>Saprolegniales</taxon>
        <taxon>Verrucalvaceae</taxon>
        <taxon>Aphanomyces</taxon>
    </lineage>
</organism>
<feature type="transmembrane region" description="Helical" evidence="9">
    <location>
        <begin position="278"/>
        <end position="296"/>
    </location>
</feature>
<dbReference type="VEuPathDB" id="FungiDB:H257_09718"/>
<protein>
    <recommendedName>
        <fullName evidence="12">AI-2E family transporter</fullName>
    </recommendedName>
</protein>
<gene>
    <name evidence="10" type="ORF">DYB35_002415</name>
</gene>
<feature type="transmembrane region" description="Helical" evidence="9">
    <location>
        <begin position="426"/>
        <end position="448"/>
    </location>
</feature>
<name>A0A3R6WGE2_APHAT</name>
<dbReference type="GO" id="GO:0005886">
    <property type="term" value="C:plasma membrane"/>
    <property type="evidence" value="ECO:0007669"/>
    <property type="project" value="UniProtKB-SubCell"/>
</dbReference>
<feature type="compositionally biased region" description="Polar residues" evidence="8">
    <location>
        <begin position="20"/>
        <end position="31"/>
    </location>
</feature>
<keyword evidence="7 9" id="KW-0472">Membrane</keyword>
<feature type="transmembrane region" description="Helical" evidence="9">
    <location>
        <begin position="202"/>
        <end position="222"/>
    </location>
</feature>
<feature type="region of interest" description="Disordered" evidence="8">
    <location>
        <begin position="1"/>
        <end position="31"/>
    </location>
</feature>
<dbReference type="PANTHER" id="PTHR21716">
    <property type="entry name" value="TRANSMEMBRANE PROTEIN"/>
    <property type="match status" value="1"/>
</dbReference>
<keyword evidence="4" id="KW-1003">Cell membrane</keyword>
<evidence type="ECO:0008006" key="12">
    <source>
        <dbReference type="Google" id="ProtNLM"/>
    </source>
</evidence>
<dbReference type="Proteomes" id="UP000285712">
    <property type="component" value="Unassembled WGS sequence"/>
</dbReference>
<dbReference type="EMBL" id="QUTG01004135">
    <property type="protein sequence ID" value="RHY89091.1"/>
    <property type="molecule type" value="Genomic_DNA"/>
</dbReference>
<evidence type="ECO:0000256" key="1">
    <source>
        <dbReference type="ARBA" id="ARBA00004651"/>
    </source>
</evidence>
<evidence type="ECO:0000256" key="4">
    <source>
        <dbReference type="ARBA" id="ARBA00022475"/>
    </source>
</evidence>
<dbReference type="Pfam" id="PF01594">
    <property type="entry name" value="AI-2E_transport"/>
    <property type="match status" value="1"/>
</dbReference>
<evidence type="ECO:0000313" key="11">
    <source>
        <dbReference type="Proteomes" id="UP000285712"/>
    </source>
</evidence>
<evidence type="ECO:0000256" key="8">
    <source>
        <dbReference type="SAM" id="MobiDB-lite"/>
    </source>
</evidence>
<feature type="transmembrane region" description="Helical" evidence="9">
    <location>
        <begin position="154"/>
        <end position="171"/>
    </location>
</feature>
<comment type="caution">
    <text evidence="10">The sequence shown here is derived from an EMBL/GenBank/DDBJ whole genome shotgun (WGS) entry which is preliminary data.</text>
</comment>
<feature type="transmembrane region" description="Helical" evidence="9">
    <location>
        <begin position="325"/>
        <end position="352"/>
    </location>
</feature>
<feature type="transmembrane region" description="Helical" evidence="9">
    <location>
        <begin position="358"/>
        <end position="377"/>
    </location>
</feature>
<evidence type="ECO:0000256" key="7">
    <source>
        <dbReference type="ARBA" id="ARBA00023136"/>
    </source>
</evidence>
<feature type="region of interest" description="Disordered" evidence="8">
    <location>
        <begin position="88"/>
        <end position="109"/>
    </location>
</feature>